<dbReference type="Pfam" id="PF21822">
    <property type="entry name" value="Phage_TAC_15"/>
    <property type="match status" value="1"/>
</dbReference>
<keyword evidence="2" id="KW-1185">Reference proteome</keyword>
<evidence type="ECO:0008006" key="3">
    <source>
        <dbReference type="Google" id="ProtNLM"/>
    </source>
</evidence>
<dbReference type="InterPro" id="IPR049156">
    <property type="entry name" value="Phage_chap_TAC_15-like"/>
</dbReference>
<evidence type="ECO:0000313" key="1">
    <source>
        <dbReference type="EMBL" id="PSR44481.1"/>
    </source>
</evidence>
<dbReference type="Proteomes" id="UP000240892">
    <property type="component" value="Unassembled WGS sequence"/>
</dbReference>
<dbReference type="EMBL" id="PYHO01000030">
    <property type="protein sequence ID" value="PSR44481.1"/>
    <property type="molecule type" value="Genomic_DNA"/>
</dbReference>
<gene>
    <name evidence="1" type="ORF">C8256_23000</name>
</gene>
<protein>
    <recommendedName>
        <fullName evidence="3">Bacteriophage protein</fullName>
    </recommendedName>
</protein>
<organism evidence="1 2">
    <name type="scientific">Kluyvera genomosp. 2</name>
    <dbReference type="NCBI Taxonomy" id="2774054"/>
    <lineage>
        <taxon>Bacteria</taxon>
        <taxon>Pseudomonadati</taxon>
        <taxon>Pseudomonadota</taxon>
        <taxon>Gammaproteobacteria</taxon>
        <taxon>Enterobacterales</taxon>
        <taxon>Enterobacteriaceae</taxon>
        <taxon>Kluyvera</taxon>
    </lineage>
</organism>
<evidence type="ECO:0000313" key="2">
    <source>
        <dbReference type="Proteomes" id="UP000240892"/>
    </source>
</evidence>
<dbReference type="AlphaFoldDB" id="A0A2T2XW58"/>
<dbReference type="RefSeq" id="WP_106930700.1">
    <property type="nucleotide sequence ID" value="NZ_CABMMU010000030.1"/>
</dbReference>
<sequence length="151" mass="16411">MECQIKGVKYQAPKLDVFAQLRVSRKLLPVLASLMADMGSVRELLPADGKFDGASMEALSPVLDKVLPRIAQVISDLSDEDTKAITHPCLSVIVRQNGTSWTPIMRSDTLMFDDIDLMTMLQLVARVVADSLGNFLPELPTSATSPGQPQA</sequence>
<name>A0A2T2XW58_9ENTR</name>
<reference evidence="1 2" key="1">
    <citation type="submission" date="2018-03" db="EMBL/GenBank/DDBJ databases">
        <title>First report of an OXA-48+CTX-M-M-producing Kluyvera ascorbata clone recovered from patients admitted in a University Hospital in Madrid, Spain.</title>
        <authorList>
            <person name="Hernandez-Garcia M."/>
            <person name="Leon-Sampedro R."/>
            <person name="Perez-Viso B."/>
            <person name="Morosini M.I."/>
            <person name="Lopez-Fresnena N."/>
            <person name="Coque T.M."/>
            <person name="Bonten M."/>
            <person name="Malhotra-Kumar S."/>
            <person name="Ruiz-Garbajosa P."/>
            <person name="Canton R."/>
        </authorList>
    </citation>
    <scope>NUCLEOTIDE SEQUENCE [LARGE SCALE GENOMIC DNA]</scope>
    <source>
        <strain evidence="1 2">KA2</strain>
    </source>
</reference>
<accession>A0A2T2XW58</accession>
<comment type="caution">
    <text evidence="1">The sequence shown here is derived from an EMBL/GenBank/DDBJ whole genome shotgun (WGS) entry which is preliminary data.</text>
</comment>
<proteinExistence type="predicted"/>